<dbReference type="EMBL" id="JQBX01000002">
    <property type="protein sequence ID" value="KRN94965.1"/>
    <property type="molecule type" value="Genomic_DNA"/>
</dbReference>
<name>A0A0R2L4W2_9LACO</name>
<proteinExistence type="predicted"/>
<evidence type="ECO:0000313" key="1">
    <source>
        <dbReference type="EMBL" id="KRN94965.1"/>
    </source>
</evidence>
<dbReference type="RefSeq" id="WP_057801452.1">
    <property type="nucleotide sequence ID" value="NZ_JQBX01000002.1"/>
</dbReference>
<dbReference type="STRING" id="331679.IV81_GL000752"/>
<evidence type="ECO:0000313" key="2">
    <source>
        <dbReference type="Proteomes" id="UP000051859"/>
    </source>
</evidence>
<dbReference type="Pfam" id="PF11148">
    <property type="entry name" value="DUF2922"/>
    <property type="match status" value="1"/>
</dbReference>
<protein>
    <recommendedName>
        <fullName evidence="3">DUF2922 domain-containing protein</fullName>
    </recommendedName>
</protein>
<dbReference type="PATRIC" id="fig|331679.3.peg.759"/>
<dbReference type="AlphaFoldDB" id="A0A0R2L4W2"/>
<accession>A0A0R2L4W2</accession>
<reference evidence="1 2" key="1">
    <citation type="journal article" date="2015" name="Genome Announc.">
        <title>Expanding the biotechnology potential of lactobacilli through comparative genomics of 213 strains and associated genera.</title>
        <authorList>
            <person name="Sun Z."/>
            <person name="Harris H.M."/>
            <person name="McCann A."/>
            <person name="Guo C."/>
            <person name="Argimon S."/>
            <person name="Zhang W."/>
            <person name="Yang X."/>
            <person name="Jeffery I.B."/>
            <person name="Cooney J.C."/>
            <person name="Kagawa T.F."/>
            <person name="Liu W."/>
            <person name="Song Y."/>
            <person name="Salvetti E."/>
            <person name="Wrobel A."/>
            <person name="Rasinkangas P."/>
            <person name="Parkhill J."/>
            <person name="Rea M.C."/>
            <person name="O'Sullivan O."/>
            <person name="Ritari J."/>
            <person name="Douillard F.P."/>
            <person name="Paul Ross R."/>
            <person name="Yang R."/>
            <person name="Briner A.E."/>
            <person name="Felis G.E."/>
            <person name="de Vos W.M."/>
            <person name="Barrangou R."/>
            <person name="Klaenhammer T.R."/>
            <person name="Caufield P.W."/>
            <person name="Cui Y."/>
            <person name="Zhang H."/>
            <person name="O'Toole P.W."/>
        </authorList>
    </citation>
    <scope>NUCLEOTIDE SEQUENCE [LARGE SCALE GENOMIC DNA]</scope>
    <source>
        <strain evidence="1 2">DSM 18001</strain>
    </source>
</reference>
<organism evidence="1 2">
    <name type="scientific">Pediococcus stilesii</name>
    <dbReference type="NCBI Taxonomy" id="331679"/>
    <lineage>
        <taxon>Bacteria</taxon>
        <taxon>Bacillati</taxon>
        <taxon>Bacillota</taxon>
        <taxon>Bacilli</taxon>
        <taxon>Lactobacillales</taxon>
        <taxon>Lactobacillaceae</taxon>
        <taxon>Pediococcus</taxon>
    </lineage>
</organism>
<keyword evidence="2" id="KW-1185">Reference proteome</keyword>
<evidence type="ECO:0008006" key="3">
    <source>
        <dbReference type="Google" id="ProtNLM"/>
    </source>
</evidence>
<dbReference type="Proteomes" id="UP000051859">
    <property type="component" value="Unassembled WGS sequence"/>
</dbReference>
<sequence>MKQLDLEFTNASGKIQHFKAQYVKQNLDEATVRQVMEKISASNLFQKEEGNLYATPKSAQYVETIHEPIFSDEQK</sequence>
<gene>
    <name evidence="1" type="ORF">IV81_GL000752</name>
</gene>
<comment type="caution">
    <text evidence="1">The sequence shown here is derived from an EMBL/GenBank/DDBJ whole genome shotgun (WGS) entry which is preliminary data.</text>
</comment>
<dbReference type="InterPro" id="IPR021321">
    <property type="entry name" value="DUF2922"/>
</dbReference>